<dbReference type="Proteomes" id="UP000807353">
    <property type="component" value="Unassembled WGS sequence"/>
</dbReference>
<comment type="caution">
    <text evidence="2">The sequence shown here is derived from an EMBL/GenBank/DDBJ whole genome shotgun (WGS) entry which is preliminary data.</text>
</comment>
<evidence type="ECO:0000256" key="1">
    <source>
        <dbReference type="SAM" id="SignalP"/>
    </source>
</evidence>
<evidence type="ECO:0000313" key="2">
    <source>
        <dbReference type="EMBL" id="KAF9460772.1"/>
    </source>
</evidence>
<evidence type="ECO:0008006" key="4">
    <source>
        <dbReference type="Google" id="ProtNLM"/>
    </source>
</evidence>
<reference evidence="2" key="1">
    <citation type="submission" date="2020-11" db="EMBL/GenBank/DDBJ databases">
        <authorList>
            <consortium name="DOE Joint Genome Institute"/>
            <person name="Ahrendt S."/>
            <person name="Riley R."/>
            <person name="Andreopoulos W."/>
            <person name="Labutti K."/>
            <person name="Pangilinan J."/>
            <person name="Ruiz-Duenas F.J."/>
            <person name="Barrasa J.M."/>
            <person name="Sanchez-Garcia M."/>
            <person name="Camarero S."/>
            <person name="Miyauchi S."/>
            <person name="Serrano A."/>
            <person name="Linde D."/>
            <person name="Babiker R."/>
            <person name="Drula E."/>
            <person name="Ayuso-Fernandez I."/>
            <person name="Pacheco R."/>
            <person name="Padilla G."/>
            <person name="Ferreira P."/>
            <person name="Barriuso J."/>
            <person name="Kellner H."/>
            <person name="Castanera R."/>
            <person name="Alfaro M."/>
            <person name="Ramirez L."/>
            <person name="Pisabarro A.G."/>
            <person name="Kuo A."/>
            <person name="Tritt A."/>
            <person name="Lipzen A."/>
            <person name="He G."/>
            <person name="Yan M."/>
            <person name="Ng V."/>
            <person name="Cullen D."/>
            <person name="Martin F."/>
            <person name="Rosso M.-N."/>
            <person name="Henrissat B."/>
            <person name="Hibbett D."/>
            <person name="Martinez A.T."/>
            <person name="Grigoriev I.V."/>
        </authorList>
    </citation>
    <scope>NUCLEOTIDE SEQUENCE</scope>
    <source>
        <strain evidence="2">CBS 247.69</strain>
    </source>
</reference>
<keyword evidence="1" id="KW-0732">Signal</keyword>
<dbReference type="AlphaFoldDB" id="A0A9P5XZU1"/>
<feature type="signal peptide" evidence="1">
    <location>
        <begin position="1"/>
        <end position="19"/>
    </location>
</feature>
<accession>A0A9P5XZU1</accession>
<keyword evidence="3" id="KW-1185">Reference proteome</keyword>
<protein>
    <recommendedName>
        <fullName evidence="4">Secreted protein</fullName>
    </recommendedName>
</protein>
<dbReference type="EMBL" id="MU150294">
    <property type="protein sequence ID" value="KAF9460772.1"/>
    <property type="molecule type" value="Genomic_DNA"/>
</dbReference>
<feature type="chain" id="PRO_5040299263" description="Secreted protein" evidence="1">
    <location>
        <begin position="20"/>
        <end position="72"/>
    </location>
</feature>
<gene>
    <name evidence="2" type="ORF">BDZ94DRAFT_1265474</name>
</gene>
<name>A0A9P5XZU1_9AGAR</name>
<proteinExistence type="predicted"/>
<evidence type="ECO:0000313" key="3">
    <source>
        <dbReference type="Proteomes" id="UP000807353"/>
    </source>
</evidence>
<organism evidence="2 3">
    <name type="scientific">Collybia nuda</name>
    <dbReference type="NCBI Taxonomy" id="64659"/>
    <lineage>
        <taxon>Eukaryota</taxon>
        <taxon>Fungi</taxon>
        <taxon>Dikarya</taxon>
        <taxon>Basidiomycota</taxon>
        <taxon>Agaricomycotina</taxon>
        <taxon>Agaricomycetes</taxon>
        <taxon>Agaricomycetidae</taxon>
        <taxon>Agaricales</taxon>
        <taxon>Tricholomatineae</taxon>
        <taxon>Clitocybaceae</taxon>
        <taxon>Collybia</taxon>
    </lineage>
</organism>
<sequence>MPSILVWCLLGHLKCSGCGFESCRSYQGVLVGIASAVKSHSTCLIQQWVCVNASLPEGLYLKIHHGWNPCTI</sequence>